<dbReference type="InterPro" id="IPR029058">
    <property type="entry name" value="AB_hydrolase_fold"/>
</dbReference>
<organism evidence="2">
    <name type="scientific">Thermocrispum agreste</name>
    <dbReference type="NCBI Taxonomy" id="37925"/>
    <lineage>
        <taxon>Bacteria</taxon>
        <taxon>Bacillati</taxon>
        <taxon>Actinomycetota</taxon>
        <taxon>Actinomycetes</taxon>
        <taxon>Pseudonocardiales</taxon>
        <taxon>Pseudonocardiaceae</taxon>
        <taxon>Thermocrispum</taxon>
    </lineage>
</organism>
<dbReference type="PANTHER" id="PTHR11559">
    <property type="entry name" value="CARBOXYLESTERASE"/>
    <property type="match status" value="1"/>
</dbReference>
<dbReference type="InterPro" id="IPR050309">
    <property type="entry name" value="Type-B_Carboxylest/Lipase"/>
</dbReference>
<comment type="caution">
    <text evidence="2">The sequence shown here is derived from an EMBL/GenBank/DDBJ whole genome shotgun (WGS) entry which is preliminary data.</text>
</comment>
<proteinExistence type="predicted"/>
<dbReference type="InterPro" id="IPR002018">
    <property type="entry name" value="CarbesteraseB"/>
</dbReference>
<accession>A0A2W4IUL6</accession>
<dbReference type="AlphaFoldDB" id="A0A2W4IUL6"/>
<sequence length="157" mass="17415">MSERYPLHDYPTPANAWAAIVTDDSWACSQYRITRRLAERVPVYHYEFADPSPPPLGPEPGIPTGAQHASELWYFFDLLGMAPPLTEDQRKLAEQMIDYWASFVTSGAPDATAGSVPWPRMRPGQSTGTQQLAPGSGQIHQIDFAAAHQCGFWSQLP</sequence>
<gene>
    <name evidence="2" type="ORF">DIU77_17610</name>
</gene>
<dbReference type="Pfam" id="PF00135">
    <property type="entry name" value="COesterase"/>
    <property type="match status" value="1"/>
</dbReference>
<evidence type="ECO:0000313" key="2">
    <source>
        <dbReference type="EMBL" id="PZM90650.1"/>
    </source>
</evidence>
<dbReference type="Gene3D" id="3.40.50.1820">
    <property type="entry name" value="alpha/beta hydrolase"/>
    <property type="match status" value="1"/>
</dbReference>
<dbReference type="SUPFAM" id="SSF53474">
    <property type="entry name" value="alpha/beta-Hydrolases"/>
    <property type="match status" value="1"/>
</dbReference>
<dbReference type="EMBL" id="QGUI01000834">
    <property type="protein sequence ID" value="PZM90650.1"/>
    <property type="molecule type" value="Genomic_DNA"/>
</dbReference>
<protein>
    <recommendedName>
        <fullName evidence="1">Carboxylesterase type B domain-containing protein</fullName>
    </recommendedName>
</protein>
<name>A0A2W4IUL6_9PSEU</name>
<feature type="domain" description="Carboxylesterase type B" evidence="1">
    <location>
        <begin position="8"/>
        <end position="153"/>
    </location>
</feature>
<evidence type="ECO:0000259" key="1">
    <source>
        <dbReference type="Pfam" id="PF00135"/>
    </source>
</evidence>
<reference evidence="2" key="1">
    <citation type="submission" date="2018-05" db="EMBL/GenBank/DDBJ databases">
        <authorList>
            <person name="Lanie J.A."/>
            <person name="Ng W.-L."/>
            <person name="Kazmierczak K.M."/>
            <person name="Andrzejewski T.M."/>
            <person name="Davidsen T.M."/>
            <person name="Wayne K.J."/>
            <person name="Tettelin H."/>
            <person name="Glass J.I."/>
            <person name="Rusch D."/>
            <person name="Podicherti R."/>
            <person name="Tsui H.-C.T."/>
            <person name="Winkler M.E."/>
        </authorList>
    </citation>
    <scope>NUCLEOTIDE SEQUENCE</scope>
    <source>
        <strain evidence="2">ZC4RG45</strain>
    </source>
</reference>